<proteinExistence type="predicted"/>
<evidence type="ECO:0008006" key="4">
    <source>
        <dbReference type="Google" id="ProtNLM"/>
    </source>
</evidence>
<dbReference type="Proteomes" id="UP001302126">
    <property type="component" value="Unassembled WGS sequence"/>
</dbReference>
<accession>A0AAN6WSV3</accession>
<dbReference type="EMBL" id="MU864401">
    <property type="protein sequence ID" value="KAK4187545.1"/>
    <property type="molecule type" value="Genomic_DNA"/>
</dbReference>
<feature type="chain" id="PRO_5042845320" description="Ecp2 effector protein domain-containing protein" evidence="1">
    <location>
        <begin position="19"/>
        <end position="208"/>
    </location>
</feature>
<dbReference type="AlphaFoldDB" id="A0AAN6WSV3"/>
<keyword evidence="1" id="KW-0732">Signal</keyword>
<reference evidence="2" key="1">
    <citation type="journal article" date="2023" name="Mol. Phylogenet. Evol.">
        <title>Genome-scale phylogeny and comparative genomics of the fungal order Sordariales.</title>
        <authorList>
            <person name="Hensen N."/>
            <person name="Bonometti L."/>
            <person name="Westerberg I."/>
            <person name="Brannstrom I.O."/>
            <person name="Guillou S."/>
            <person name="Cros-Aarteil S."/>
            <person name="Calhoun S."/>
            <person name="Haridas S."/>
            <person name="Kuo A."/>
            <person name="Mondo S."/>
            <person name="Pangilinan J."/>
            <person name="Riley R."/>
            <person name="LaButti K."/>
            <person name="Andreopoulos B."/>
            <person name="Lipzen A."/>
            <person name="Chen C."/>
            <person name="Yan M."/>
            <person name="Daum C."/>
            <person name="Ng V."/>
            <person name="Clum A."/>
            <person name="Steindorff A."/>
            <person name="Ohm R.A."/>
            <person name="Martin F."/>
            <person name="Silar P."/>
            <person name="Natvig D.O."/>
            <person name="Lalanne C."/>
            <person name="Gautier V."/>
            <person name="Ament-Velasquez S.L."/>
            <person name="Kruys A."/>
            <person name="Hutchinson M.I."/>
            <person name="Powell A.J."/>
            <person name="Barry K."/>
            <person name="Miller A.N."/>
            <person name="Grigoriev I.V."/>
            <person name="Debuchy R."/>
            <person name="Gladieux P."/>
            <person name="Hiltunen Thoren M."/>
            <person name="Johannesson H."/>
        </authorList>
    </citation>
    <scope>NUCLEOTIDE SEQUENCE</scope>
    <source>
        <strain evidence="2">PSN309</strain>
    </source>
</reference>
<reference evidence="2" key="2">
    <citation type="submission" date="2023-05" db="EMBL/GenBank/DDBJ databases">
        <authorList>
            <consortium name="Lawrence Berkeley National Laboratory"/>
            <person name="Steindorff A."/>
            <person name="Hensen N."/>
            <person name="Bonometti L."/>
            <person name="Westerberg I."/>
            <person name="Brannstrom I.O."/>
            <person name="Guillou S."/>
            <person name="Cros-Aarteil S."/>
            <person name="Calhoun S."/>
            <person name="Haridas S."/>
            <person name="Kuo A."/>
            <person name="Mondo S."/>
            <person name="Pangilinan J."/>
            <person name="Riley R."/>
            <person name="Labutti K."/>
            <person name="Andreopoulos B."/>
            <person name="Lipzen A."/>
            <person name="Chen C."/>
            <person name="Yanf M."/>
            <person name="Daum C."/>
            <person name="Ng V."/>
            <person name="Clum A."/>
            <person name="Ohm R."/>
            <person name="Martin F."/>
            <person name="Silar P."/>
            <person name="Natvig D."/>
            <person name="Lalanne C."/>
            <person name="Gautier V."/>
            <person name="Ament-Velasquez S.L."/>
            <person name="Kruys A."/>
            <person name="Hutchinson M.I."/>
            <person name="Powell A.J."/>
            <person name="Barry K."/>
            <person name="Miller A.N."/>
            <person name="Grigoriev I.V."/>
            <person name="Debuchy R."/>
            <person name="Gladieux P."/>
            <person name="Thoren M.H."/>
            <person name="Johannesson H."/>
        </authorList>
    </citation>
    <scope>NUCLEOTIDE SEQUENCE</scope>
    <source>
        <strain evidence="2">PSN309</strain>
    </source>
</reference>
<protein>
    <recommendedName>
        <fullName evidence="4">Ecp2 effector protein domain-containing protein</fullName>
    </recommendedName>
</protein>
<organism evidence="2 3">
    <name type="scientific">Podospora australis</name>
    <dbReference type="NCBI Taxonomy" id="1536484"/>
    <lineage>
        <taxon>Eukaryota</taxon>
        <taxon>Fungi</taxon>
        <taxon>Dikarya</taxon>
        <taxon>Ascomycota</taxon>
        <taxon>Pezizomycotina</taxon>
        <taxon>Sordariomycetes</taxon>
        <taxon>Sordariomycetidae</taxon>
        <taxon>Sordariales</taxon>
        <taxon>Podosporaceae</taxon>
        <taxon>Podospora</taxon>
    </lineage>
</organism>
<evidence type="ECO:0000256" key="1">
    <source>
        <dbReference type="SAM" id="SignalP"/>
    </source>
</evidence>
<feature type="signal peptide" evidence="1">
    <location>
        <begin position="1"/>
        <end position="18"/>
    </location>
</feature>
<evidence type="ECO:0000313" key="2">
    <source>
        <dbReference type="EMBL" id="KAK4187545.1"/>
    </source>
</evidence>
<evidence type="ECO:0000313" key="3">
    <source>
        <dbReference type="Proteomes" id="UP001302126"/>
    </source>
</evidence>
<keyword evidence="3" id="KW-1185">Reference proteome</keyword>
<sequence length="208" mass="22920">MISLVVLVVTLLLPLALAAPSIILEPPEPRPSLDALQVNTQANVQLDINTTRCEWDDGFGALNCTSFSITFGNGGIWGYKTLVSIYLPFPPTSPPPDPKAGHDDDQSNFRKTQMELNCTNPTDSTSPDSIKHLGETWETVNGTSELGLPYVVSIHGGNACYSTQFPGEAFDNTWIKYADQWLNVPTDERCKAIYWNGKGRRCFIDINP</sequence>
<gene>
    <name evidence="2" type="ORF">QBC35DRAFT_551891</name>
</gene>
<comment type="caution">
    <text evidence="2">The sequence shown here is derived from an EMBL/GenBank/DDBJ whole genome shotgun (WGS) entry which is preliminary data.</text>
</comment>
<name>A0AAN6WSV3_9PEZI</name>